<dbReference type="InterPro" id="IPR000276">
    <property type="entry name" value="GPCR_Rhodpsn"/>
</dbReference>
<dbReference type="AlphaFoldDB" id="A0A9W3BCS7"/>
<feature type="transmembrane region" description="Helical" evidence="5">
    <location>
        <begin position="301"/>
        <end position="321"/>
    </location>
</feature>
<dbReference type="PANTHER" id="PTHR46641:SF2">
    <property type="entry name" value="FMRFAMIDE RECEPTOR"/>
    <property type="match status" value="1"/>
</dbReference>
<dbReference type="PRINTS" id="PR00237">
    <property type="entry name" value="GPCRRHODOPSN"/>
</dbReference>
<dbReference type="GO" id="GO:0016020">
    <property type="term" value="C:membrane"/>
    <property type="evidence" value="ECO:0007669"/>
    <property type="project" value="UniProtKB-SubCell"/>
</dbReference>
<dbReference type="PROSITE" id="PS50262">
    <property type="entry name" value="G_PROTEIN_RECEP_F1_2"/>
    <property type="match status" value="1"/>
</dbReference>
<dbReference type="InterPro" id="IPR052954">
    <property type="entry name" value="GPCR-Ligand_Int"/>
</dbReference>
<feature type="transmembrane region" description="Helical" evidence="5">
    <location>
        <begin position="155"/>
        <end position="174"/>
    </location>
</feature>
<dbReference type="Pfam" id="PF10324">
    <property type="entry name" value="7TM_GPCR_Srw"/>
    <property type="match status" value="1"/>
</dbReference>
<feature type="transmembrane region" description="Helical" evidence="5">
    <location>
        <begin position="258"/>
        <end position="281"/>
    </location>
</feature>
<dbReference type="InterPro" id="IPR017452">
    <property type="entry name" value="GPCR_Rhodpsn_7TM"/>
</dbReference>
<feature type="transmembrane region" description="Helical" evidence="5">
    <location>
        <begin position="206"/>
        <end position="230"/>
    </location>
</feature>
<dbReference type="Proteomes" id="UP001165740">
    <property type="component" value="Chromosome 9"/>
</dbReference>
<comment type="subcellular location">
    <subcellularLocation>
        <location evidence="1">Membrane</location>
    </subcellularLocation>
</comment>
<dbReference type="GeneID" id="129928192"/>
<keyword evidence="4 5" id="KW-0472">Membrane</keyword>
<dbReference type="InterPro" id="IPR019427">
    <property type="entry name" value="7TM_GPCR_serpentine_rcpt_Srw"/>
</dbReference>
<dbReference type="RefSeq" id="XP_055897236.1">
    <property type="nucleotide sequence ID" value="XM_056041261.1"/>
</dbReference>
<feature type="transmembrane region" description="Helical" evidence="5">
    <location>
        <begin position="31"/>
        <end position="57"/>
    </location>
</feature>
<name>A0A9W3BCS7_BIOGL</name>
<accession>A0A9W3BCS7</accession>
<reference evidence="8" key="1">
    <citation type="submission" date="2025-08" db="UniProtKB">
        <authorList>
            <consortium name="RefSeq"/>
        </authorList>
    </citation>
    <scope>IDENTIFICATION</scope>
</reference>
<evidence type="ECO:0000256" key="4">
    <source>
        <dbReference type="ARBA" id="ARBA00023136"/>
    </source>
</evidence>
<dbReference type="OrthoDB" id="6059163at2759"/>
<evidence type="ECO:0000313" key="8">
    <source>
        <dbReference type="RefSeq" id="XP_055897236.1"/>
    </source>
</evidence>
<evidence type="ECO:0000259" key="6">
    <source>
        <dbReference type="PROSITE" id="PS50262"/>
    </source>
</evidence>
<keyword evidence="3 5" id="KW-1133">Transmembrane helix</keyword>
<feature type="domain" description="G-protein coupled receptors family 1 profile" evidence="6">
    <location>
        <begin position="50"/>
        <end position="320"/>
    </location>
</feature>
<organism evidence="7 8">
    <name type="scientific">Biomphalaria glabrata</name>
    <name type="common">Bloodfluke planorb</name>
    <name type="synonym">Freshwater snail</name>
    <dbReference type="NCBI Taxonomy" id="6526"/>
    <lineage>
        <taxon>Eukaryota</taxon>
        <taxon>Metazoa</taxon>
        <taxon>Spiralia</taxon>
        <taxon>Lophotrochozoa</taxon>
        <taxon>Mollusca</taxon>
        <taxon>Gastropoda</taxon>
        <taxon>Heterobranchia</taxon>
        <taxon>Euthyneura</taxon>
        <taxon>Panpulmonata</taxon>
        <taxon>Hygrophila</taxon>
        <taxon>Lymnaeoidea</taxon>
        <taxon>Planorbidae</taxon>
        <taxon>Biomphalaria</taxon>
    </lineage>
</organism>
<keyword evidence="7" id="KW-1185">Reference proteome</keyword>
<evidence type="ECO:0000256" key="2">
    <source>
        <dbReference type="ARBA" id="ARBA00022692"/>
    </source>
</evidence>
<dbReference type="Gene3D" id="1.20.1070.10">
    <property type="entry name" value="Rhodopsin 7-helix transmembrane proteins"/>
    <property type="match status" value="1"/>
</dbReference>
<dbReference type="OMA" id="ICHIPGM"/>
<sequence>MASNVFNISLAQENPFSLGSQDIISESAANVIVQVLILLMETFSLFGILVNTINLIVFYKQGFKATTNIAFLALSFADLFNLVDVELGLVFYNSFIVNAFPYPIERTELSNITSTPHPAFARVRSWIFVFLTTERCLCIVFPLKIKRIITPFRTVVVLVIIYMLNIAVVVPFWFDMYVDWKYYPNVNKTMLGVKYRFDRTYVRAPVHVTLAVIMFTSFPIVVFFTCVLIWKLQKVSRWRLKSVKTDQLDSTSHRDKTIVRMVVAIACVLIVSLAPSMVYFLLTSVSLYFDASKYKQSITVFSWFAYLLDVINSCVNILFYYQMSSNYKHIFIKTFFPCGSCAIGLK</sequence>
<dbReference type="PANTHER" id="PTHR46641">
    <property type="entry name" value="FMRFAMIDE RECEPTOR-RELATED"/>
    <property type="match status" value="1"/>
</dbReference>
<keyword evidence="2 5" id="KW-0812">Transmembrane</keyword>
<evidence type="ECO:0000313" key="7">
    <source>
        <dbReference type="Proteomes" id="UP001165740"/>
    </source>
</evidence>
<evidence type="ECO:0000256" key="1">
    <source>
        <dbReference type="ARBA" id="ARBA00004370"/>
    </source>
</evidence>
<proteinExistence type="predicted"/>
<dbReference type="GO" id="GO:0008528">
    <property type="term" value="F:G protein-coupled peptide receptor activity"/>
    <property type="evidence" value="ECO:0007669"/>
    <property type="project" value="InterPro"/>
</dbReference>
<dbReference type="SUPFAM" id="SSF81321">
    <property type="entry name" value="Family A G protein-coupled receptor-like"/>
    <property type="match status" value="1"/>
</dbReference>
<protein>
    <submittedName>
        <fullName evidence="8">Uncharacterized protein LOC129928192</fullName>
    </submittedName>
</protein>
<gene>
    <name evidence="8" type="primary">LOC129928192</name>
</gene>
<evidence type="ECO:0000256" key="3">
    <source>
        <dbReference type="ARBA" id="ARBA00022989"/>
    </source>
</evidence>
<evidence type="ECO:0000256" key="5">
    <source>
        <dbReference type="SAM" id="Phobius"/>
    </source>
</evidence>